<accession>A0A2K3KQN9</accession>
<evidence type="ECO:0000256" key="1">
    <source>
        <dbReference type="SAM" id="MobiDB-lite"/>
    </source>
</evidence>
<feature type="non-terminal residue" evidence="2">
    <location>
        <position position="37"/>
    </location>
</feature>
<comment type="caution">
    <text evidence="2">The sequence shown here is derived from an EMBL/GenBank/DDBJ whole genome shotgun (WGS) entry which is preliminary data.</text>
</comment>
<dbReference type="AlphaFoldDB" id="A0A2K3KQN9"/>
<feature type="non-terminal residue" evidence="2">
    <location>
        <position position="1"/>
    </location>
</feature>
<dbReference type="EMBL" id="ASHM01230748">
    <property type="protein sequence ID" value="PNX68591.1"/>
    <property type="molecule type" value="Genomic_DNA"/>
</dbReference>
<feature type="region of interest" description="Disordered" evidence="1">
    <location>
        <begin position="1"/>
        <end position="37"/>
    </location>
</feature>
<name>A0A2K3KQN9_TRIPR</name>
<reference evidence="2 3" key="2">
    <citation type="journal article" date="2017" name="Front. Plant Sci.">
        <title>Gene Classification and Mining of Molecular Markers Useful in Red Clover (Trifolium pratense) Breeding.</title>
        <authorList>
            <person name="Istvanek J."/>
            <person name="Dluhosova J."/>
            <person name="Dluhos P."/>
            <person name="Patkova L."/>
            <person name="Nedelnik J."/>
            <person name="Repkova J."/>
        </authorList>
    </citation>
    <scope>NUCLEOTIDE SEQUENCE [LARGE SCALE GENOMIC DNA]</scope>
    <source>
        <strain evidence="3">cv. Tatra</strain>
        <tissue evidence="2">Young leaves</tissue>
    </source>
</reference>
<evidence type="ECO:0000313" key="3">
    <source>
        <dbReference type="Proteomes" id="UP000236291"/>
    </source>
</evidence>
<feature type="compositionally biased region" description="Acidic residues" evidence="1">
    <location>
        <begin position="28"/>
        <end position="37"/>
    </location>
</feature>
<protein>
    <submittedName>
        <fullName evidence="2">WRKY transcription factor</fullName>
    </submittedName>
</protein>
<reference evidence="2 3" key="1">
    <citation type="journal article" date="2014" name="Am. J. Bot.">
        <title>Genome assembly and annotation for red clover (Trifolium pratense; Fabaceae).</title>
        <authorList>
            <person name="Istvanek J."/>
            <person name="Jaros M."/>
            <person name="Krenek A."/>
            <person name="Repkova J."/>
        </authorList>
    </citation>
    <scope>NUCLEOTIDE SEQUENCE [LARGE SCALE GENOMIC DNA]</scope>
    <source>
        <strain evidence="3">cv. Tatra</strain>
        <tissue evidence="2">Young leaves</tissue>
    </source>
</reference>
<feature type="compositionally biased region" description="Polar residues" evidence="1">
    <location>
        <begin position="1"/>
        <end position="10"/>
    </location>
</feature>
<gene>
    <name evidence="2" type="ORF">L195_g064047</name>
</gene>
<proteinExistence type="predicted"/>
<sequence length="37" mass="3956">AVDGSSTFSNEWEDDKATNGSVSLAYDVEGDESESTR</sequence>
<dbReference type="Proteomes" id="UP000236291">
    <property type="component" value="Unassembled WGS sequence"/>
</dbReference>
<organism evidence="2 3">
    <name type="scientific">Trifolium pratense</name>
    <name type="common">Red clover</name>
    <dbReference type="NCBI Taxonomy" id="57577"/>
    <lineage>
        <taxon>Eukaryota</taxon>
        <taxon>Viridiplantae</taxon>
        <taxon>Streptophyta</taxon>
        <taxon>Embryophyta</taxon>
        <taxon>Tracheophyta</taxon>
        <taxon>Spermatophyta</taxon>
        <taxon>Magnoliopsida</taxon>
        <taxon>eudicotyledons</taxon>
        <taxon>Gunneridae</taxon>
        <taxon>Pentapetalae</taxon>
        <taxon>rosids</taxon>
        <taxon>fabids</taxon>
        <taxon>Fabales</taxon>
        <taxon>Fabaceae</taxon>
        <taxon>Papilionoideae</taxon>
        <taxon>50 kb inversion clade</taxon>
        <taxon>NPAAA clade</taxon>
        <taxon>Hologalegina</taxon>
        <taxon>IRL clade</taxon>
        <taxon>Trifolieae</taxon>
        <taxon>Trifolium</taxon>
    </lineage>
</organism>
<evidence type="ECO:0000313" key="2">
    <source>
        <dbReference type="EMBL" id="PNX68591.1"/>
    </source>
</evidence>